<name>A0A5C6UJW4_9SPHN</name>
<dbReference type="EMBL" id="VOQR01000001">
    <property type="protein sequence ID" value="TXC72969.1"/>
    <property type="molecule type" value="Genomic_DNA"/>
</dbReference>
<keyword evidence="1" id="KW-1133">Transmembrane helix</keyword>
<reference evidence="2 3" key="1">
    <citation type="journal article" date="2013" name="Antonie Van Leeuwenhoek">
        <title>Sphingomonas ginsenosidivorax sp. nov., with the ability to transform ginsenosides.</title>
        <authorList>
            <person name="Jin X.F."/>
            <person name="Kim J.K."/>
            <person name="Liu Q.M."/>
            <person name="Kang M.S."/>
            <person name="He D."/>
            <person name="Jin F.X."/>
            <person name="Kim S.C."/>
            <person name="Im W.T."/>
        </authorList>
    </citation>
    <scope>NUCLEOTIDE SEQUENCE [LARGE SCALE GENOMIC DNA]</scope>
    <source>
        <strain evidence="2 3">KHI67</strain>
    </source>
</reference>
<gene>
    <name evidence="2" type="ORF">FSB78_15075</name>
</gene>
<organism evidence="2 3">
    <name type="scientific">Sphingomonas ginsenosidivorax</name>
    <dbReference type="NCBI Taxonomy" id="862135"/>
    <lineage>
        <taxon>Bacteria</taxon>
        <taxon>Pseudomonadati</taxon>
        <taxon>Pseudomonadota</taxon>
        <taxon>Alphaproteobacteria</taxon>
        <taxon>Sphingomonadales</taxon>
        <taxon>Sphingomonadaceae</taxon>
        <taxon>Sphingomonas</taxon>
    </lineage>
</organism>
<dbReference type="OrthoDB" id="5194627at2"/>
<protein>
    <submittedName>
        <fullName evidence="2">Uncharacterized protein</fullName>
    </submittedName>
</protein>
<feature type="transmembrane region" description="Helical" evidence="1">
    <location>
        <begin position="278"/>
        <end position="300"/>
    </location>
</feature>
<comment type="caution">
    <text evidence="2">The sequence shown here is derived from an EMBL/GenBank/DDBJ whole genome shotgun (WGS) entry which is preliminary data.</text>
</comment>
<keyword evidence="1" id="KW-0472">Membrane</keyword>
<evidence type="ECO:0000256" key="1">
    <source>
        <dbReference type="SAM" id="Phobius"/>
    </source>
</evidence>
<keyword evidence="3" id="KW-1185">Reference proteome</keyword>
<evidence type="ECO:0000313" key="3">
    <source>
        <dbReference type="Proteomes" id="UP000321250"/>
    </source>
</evidence>
<sequence length="302" mass="32275">MVDDASAEIGAIKINKTRIAMKTLEIPSLAGVFVEDARLVVGTDPNRKTLSKYIDVEDMFSILFSDLALAYIDGSLFRDEALVGGGASFLRHLMTEPLLAATTSEKGTFVAGQAEFTTGSVFRAVADGLAGEDVLICDDLGDEWADFIGVSANANPAMITFYHAKHGNRSLSASAFHDAVGQAIKNLGRLSLVGDVMANKFQGWDATYNHGHAATAITRYMRGGTRAQIEEQVGLAATAPAVLKRVVIVTSSLSRADVEEAFGRIAAGLPVRPNFVQLYWILMGFFSACIEIGAVGYVMCQP</sequence>
<dbReference type="AlphaFoldDB" id="A0A5C6UJW4"/>
<evidence type="ECO:0000313" key="2">
    <source>
        <dbReference type="EMBL" id="TXC72969.1"/>
    </source>
</evidence>
<proteinExistence type="predicted"/>
<keyword evidence="1" id="KW-0812">Transmembrane</keyword>
<accession>A0A5C6UJW4</accession>
<dbReference type="Proteomes" id="UP000321250">
    <property type="component" value="Unassembled WGS sequence"/>
</dbReference>